<evidence type="ECO:0000313" key="1">
    <source>
        <dbReference type="EMBL" id="ERM97170.1"/>
    </source>
</evidence>
<sequence>MAKRFPFWQAELARYRVAETGCVSVTPMSIVEATSGFGKRYRSLASYTGKKVSLAEAKLR</sequence>
<name>U5CX78_AMBTC</name>
<dbReference type="HOGENOM" id="CLU_2948703_0_0_1"/>
<proteinExistence type="predicted"/>
<protein>
    <submittedName>
        <fullName evidence="1">Uncharacterized protein</fullName>
    </submittedName>
</protein>
<keyword evidence="2" id="KW-1185">Reference proteome</keyword>
<organism evidence="1 2">
    <name type="scientific">Amborella trichopoda</name>
    <dbReference type="NCBI Taxonomy" id="13333"/>
    <lineage>
        <taxon>Eukaryota</taxon>
        <taxon>Viridiplantae</taxon>
        <taxon>Streptophyta</taxon>
        <taxon>Embryophyta</taxon>
        <taxon>Tracheophyta</taxon>
        <taxon>Spermatophyta</taxon>
        <taxon>Magnoliopsida</taxon>
        <taxon>Amborellales</taxon>
        <taxon>Amborellaceae</taxon>
        <taxon>Amborella</taxon>
    </lineage>
</organism>
<dbReference type="EMBL" id="KI396570">
    <property type="protein sequence ID" value="ERM97170.1"/>
    <property type="molecule type" value="Genomic_DNA"/>
</dbReference>
<dbReference type="AlphaFoldDB" id="U5CX78"/>
<evidence type="ECO:0000313" key="2">
    <source>
        <dbReference type="Proteomes" id="UP000017836"/>
    </source>
</evidence>
<gene>
    <name evidence="1" type="ORF">AMTR_s05603p00006770</name>
</gene>
<dbReference type="Proteomes" id="UP000017836">
    <property type="component" value="Unassembled WGS sequence"/>
</dbReference>
<dbReference type="Gramene" id="ERM97170">
    <property type="protein sequence ID" value="ERM97170"/>
    <property type="gene ID" value="AMTR_s05603p00006770"/>
</dbReference>
<reference evidence="2" key="1">
    <citation type="journal article" date="2013" name="Science">
        <title>The Amborella genome and the evolution of flowering plants.</title>
        <authorList>
            <consortium name="Amborella Genome Project"/>
        </authorList>
    </citation>
    <scope>NUCLEOTIDE SEQUENCE [LARGE SCALE GENOMIC DNA]</scope>
</reference>
<feature type="non-terminal residue" evidence="1">
    <location>
        <position position="60"/>
    </location>
</feature>
<accession>U5CX78</accession>